<feature type="region of interest" description="Disordered" evidence="1">
    <location>
        <begin position="103"/>
        <end position="126"/>
    </location>
</feature>
<dbReference type="RefSeq" id="WP_380056763.1">
    <property type="nucleotide sequence ID" value="NZ_JBHLTC010000041.1"/>
</dbReference>
<gene>
    <name evidence="2" type="ORF">ACFFGN_34195</name>
</gene>
<evidence type="ECO:0008006" key="4">
    <source>
        <dbReference type="Google" id="ProtNLM"/>
    </source>
</evidence>
<evidence type="ECO:0000313" key="2">
    <source>
        <dbReference type="EMBL" id="MFC0629167.1"/>
    </source>
</evidence>
<comment type="caution">
    <text evidence="2">The sequence shown here is derived from an EMBL/GenBank/DDBJ whole genome shotgun (WGS) entry which is preliminary data.</text>
</comment>
<reference evidence="2 3" key="1">
    <citation type="submission" date="2024-09" db="EMBL/GenBank/DDBJ databases">
        <authorList>
            <person name="Sun Q."/>
            <person name="Mori K."/>
        </authorList>
    </citation>
    <scope>NUCLEOTIDE SEQUENCE [LARGE SCALE GENOMIC DNA]</scope>
    <source>
        <strain evidence="2 3">CGMCC 1.15906</strain>
    </source>
</reference>
<dbReference type="Proteomes" id="UP001589890">
    <property type="component" value="Unassembled WGS sequence"/>
</dbReference>
<evidence type="ECO:0000256" key="1">
    <source>
        <dbReference type="SAM" id="MobiDB-lite"/>
    </source>
</evidence>
<proteinExistence type="predicted"/>
<protein>
    <recommendedName>
        <fullName evidence="4">Lipoprotein</fullName>
    </recommendedName>
</protein>
<organism evidence="2 3">
    <name type="scientific">Kribbella deserti</name>
    <dbReference type="NCBI Taxonomy" id="1926257"/>
    <lineage>
        <taxon>Bacteria</taxon>
        <taxon>Bacillati</taxon>
        <taxon>Actinomycetota</taxon>
        <taxon>Actinomycetes</taxon>
        <taxon>Propionibacteriales</taxon>
        <taxon>Kribbellaceae</taxon>
        <taxon>Kribbella</taxon>
    </lineage>
</organism>
<keyword evidence="3" id="KW-1185">Reference proteome</keyword>
<dbReference type="EMBL" id="JBHLTC010000041">
    <property type="protein sequence ID" value="MFC0629167.1"/>
    <property type="molecule type" value="Genomic_DNA"/>
</dbReference>
<sequence length="183" mass="18721">MLLLTACSASGSGELTQQGDGEAAGATIPNVPHGKPYTFGANFVCIIGAKPGAAPIVIESAEPSGGSGGLQITRVATRPAPTAKEPVRTGAALGTLETLKFDASKPPAVSTPCRGKDDPPAPDSSQHLTELGFQFVRTQQATASAESILVKYKSGDSEEEMTIPFGVTLCAPGDKTTQYCQEG</sequence>
<evidence type="ECO:0000313" key="3">
    <source>
        <dbReference type="Proteomes" id="UP001589890"/>
    </source>
</evidence>
<name>A0ABV6QZZ4_9ACTN</name>
<accession>A0ABV6QZZ4</accession>